<evidence type="ECO:0000313" key="2">
    <source>
        <dbReference type="Proteomes" id="UP001652626"/>
    </source>
</evidence>
<dbReference type="Pfam" id="PF00078">
    <property type="entry name" value="RVT_1"/>
    <property type="match status" value="1"/>
</dbReference>
<feature type="domain" description="Reverse transcriptase" evidence="1">
    <location>
        <begin position="2"/>
        <end position="87"/>
    </location>
</feature>
<dbReference type="InterPro" id="IPR000477">
    <property type="entry name" value="RT_dom"/>
</dbReference>
<gene>
    <name evidence="3" type="primary">LOC135193637</name>
</gene>
<evidence type="ECO:0000313" key="3">
    <source>
        <dbReference type="RefSeq" id="XP_064073079.1"/>
    </source>
</evidence>
<evidence type="ECO:0000259" key="1">
    <source>
        <dbReference type="Pfam" id="PF00078"/>
    </source>
</evidence>
<sequence length="112" mass="13174">MKVWEKVIERRLREESEITQNQFGFMSGRGTMDAIFALCQLCEKYRRAHKNLHMVFIDLDKSYDRVLREVLWWALKEKGLPEKYVELVKLCTGDPVPTSDRLPATPTSSVWL</sequence>
<dbReference type="PANTHER" id="PTHR19446">
    <property type="entry name" value="REVERSE TRANSCRIPTASES"/>
    <property type="match status" value="1"/>
</dbReference>
<dbReference type="Proteomes" id="UP001652626">
    <property type="component" value="Chromosome 14"/>
</dbReference>
<organism evidence="2 3">
    <name type="scientific">Vanessa tameamea</name>
    <name type="common">Kamehameha butterfly</name>
    <dbReference type="NCBI Taxonomy" id="334116"/>
    <lineage>
        <taxon>Eukaryota</taxon>
        <taxon>Metazoa</taxon>
        <taxon>Ecdysozoa</taxon>
        <taxon>Arthropoda</taxon>
        <taxon>Hexapoda</taxon>
        <taxon>Insecta</taxon>
        <taxon>Pterygota</taxon>
        <taxon>Neoptera</taxon>
        <taxon>Endopterygota</taxon>
        <taxon>Lepidoptera</taxon>
        <taxon>Glossata</taxon>
        <taxon>Ditrysia</taxon>
        <taxon>Papilionoidea</taxon>
        <taxon>Nymphalidae</taxon>
        <taxon>Nymphalinae</taxon>
        <taxon>Vanessa</taxon>
    </lineage>
</organism>
<accession>A0ABM4AP64</accession>
<proteinExistence type="predicted"/>
<reference evidence="3" key="1">
    <citation type="submission" date="2025-08" db="UniProtKB">
        <authorList>
            <consortium name="RefSeq"/>
        </authorList>
    </citation>
    <scope>IDENTIFICATION</scope>
    <source>
        <tissue evidence="3">Whole body</tissue>
    </source>
</reference>
<dbReference type="GeneID" id="135193637"/>
<name>A0ABM4AP64_VANTA</name>
<dbReference type="RefSeq" id="XP_064073079.1">
    <property type="nucleotide sequence ID" value="XM_064217009.1"/>
</dbReference>
<protein>
    <submittedName>
        <fullName evidence="3">Uncharacterized protein LOC135193637</fullName>
    </submittedName>
</protein>
<keyword evidence="2" id="KW-1185">Reference proteome</keyword>